<dbReference type="SUPFAM" id="SSF52540">
    <property type="entry name" value="P-loop containing nucleoside triphosphate hydrolases"/>
    <property type="match status" value="1"/>
</dbReference>
<dbReference type="Gene3D" id="3.40.50.300">
    <property type="entry name" value="P-loop containing nucleotide triphosphate hydrolases"/>
    <property type="match status" value="1"/>
</dbReference>
<sequence>MENNFDDIIESVLTNSAVWISGTYGTGKSHILNQLREFFIDKNYEVRSFNVESNETLVNFFNKITTPIININNNDQDFELHLSRLLETISESQKNGLVMLIDELEFWFSGMEHERRMFIQLLAEFAIQHKNVFLIIASSKDISIGENNNFRNGFKDRFHEIRLG</sequence>
<proteinExistence type="predicted"/>
<dbReference type="EMBL" id="LAZR01006766">
    <property type="protein sequence ID" value="KKM89784.1"/>
    <property type="molecule type" value="Genomic_DNA"/>
</dbReference>
<protein>
    <recommendedName>
        <fullName evidence="2">AAA+ ATPase domain-containing protein</fullName>
    </recommendedName>
</protein>
<dbReference type="InterPro" id="IPR027417">
    <property type="entry name" value="P-loop_NTPase"/>
</dbReference>
<comment type="caution">
    <text evidence="1">The sequence shown here is derived from an EMBL/GenBank/DDBJ whole genome shotgun (WGS) entry which is preliminary data.</text>
</comment>
<evidence type="ECO:0008006" key="2">
    <source>
        <dbReference type="Google" id="ProtNLM"/>
    </source>
</evidence>
<gene>
    <name evidence="1" type="ORF">LCGC14_1245210</name>
</gene>
<accession>A0A0F9L4R3</accession>
<organism evidence="1">
    <name type="scientific">marine sediment metagenome</name>
    <dbReference type="NCBI Taxonomy" id="412755"/>
    <lineage>
        <taxon>unclassified sequences</taxon>
        <taxon>metagenomes</taxon>
        <taxon>ecological metagenomes</taxon>
    </lineage>
</organism>
<reference evidence="1" key="1">
    <citation type="journal article" date="2015" name="Nature">
        <title>Complex archaea that bridge the gap between prokaryotes and eukaryotes.</title>
        <authorList>
            <person name="Spang A."/>
            <person name="Saw J.H."/>
            <person name="Jorgensen S.L."/>
            <person name="Zaremba-Niedzwiedzka K."/>
            <person name="Martijn J."/>
            <person name="Lind A.E."/>
            <person name="van Eijk R."/>
            <person name="Schleper C."/>
            <person name="Guy L."/>
            <person name="Ettema T.J."/>
        </authorList>
    </citation>
    <scope>NUCLEOTIDE SEQUENCE</scope>
</reference>
<dbReference type="AlphaFoldDB" id="A0A0F9L4R3"/>
<name>A0A0F9L4R3_9ZZZZ</name>
<evidence type="ECO:0000313" key="1">
    <source>
        <dbReference type="EMBL" id="KKM89784.1"/>
    </source>
</evidence>